<dbReference type="Pfam" id="PF14337">
    <property type="entry name" value="Abi_alpha"/>
    <property type="match status" value="1"/>
</dbReference>
<evidence type="ECO:0000313" key="2">
    <source>
        <dbReference type="EMBL" id="MBB2192753.1"/>
    </source>
</evidence>
<proteinExistence type="predicted"/>
<accession>A0A7W4IJH9</accession>
<sequence length="220" mass="24470">MDLQPIIDAATAGRDIVRLLPAGSKELAEQIVGAGSDTIRRWRQDRERSNLEEIAKQVRAFTDGLPLDEKASSKVAEQIIDVAKDEDREELQKLWAAMVARLMTGQLRTIRPEWMEIIKSLQEIDVAILTVIPKISYTVSASGINVYNLFNSHINEIWPQSSFSDDDIDLAFVHLESIKLISKGKTSGLSAIGHIGKSPYQYTTLGRKIVEITSPPTKAD</sequence>
<organism evidence="1 4">
    <name type="scientific">Gluconacetobacter dulcium</name>
    <dbReference type="NCBI Taxonomy" id="2729096"/>
    <lineage>
        <taxon>Bacteria</taxon>
        <taxon>Pseudomonadati</taxon>
        <taxon>Pseudomonadota</taxon>
        <taxon>Alphaproteobacteria</taxon>
        <taxon>Acetobacterales</taxon>
        <taxon>Acetobacteraceae</taxon>
        <taxon>Gluconacetobacter</taxon>
    </lineage>
</organism>
<protein>
    <recommendedName>
        <fullName evidence="5">DUF4393 domain-containing protein</fullName>
    </recommendedName>
</protein>
<evidence type="ECO:0000313" key="3">
    <source>
        <dbReference type="Proteomes" id="UP000540490"/>
    </source>
</evidence>
<dbReference type="InterPro" id="IPR025506">
    <property type="entry name" value="Abi_alpha"/>
</dbReference>
<dbReference type="Proteomes" id="UP000540490">
    <property type="component" value="Unassembled WGS sequence"/>
</dbReference>
<evidence type="ECO:0008006" key="5">
    <source>
        <dbReference type="Google" id="ProtNLM"/>
    </source>
</evidence>
<gene>
    <name evidence="2" type="ORF">HLH25_03695</name>
    <name evidence="1" type="ORF">HLH26_05755</name>
</gene>
<evidence type="ECO:0000313" key="4">
    <source>
        <dbReference type="Proteomes" id="UP000561077"/>
    </source>
</evidence>
<dbReference type="EMBL" id="JABEQN010000003">
    <property type="protein sequence ID" value="MBB2192753.1"/>
    <property type="molecule type" value="Genomic_DNA"/>
</dbReference>
<keyword evidence="3" id="KW-1185">Reference proteome</keyword>
<name>A0A7W4IJH9_9PROT</name>
<comment type="caution">
    <text evidence="1">The sequence shown here is derived from an EMBL/GenBank/DDBJ whole genome shotgun (WGS) entry which is preliminary data.</text>
</comment>
<evidence type="ECO:0000313" key="1">
    <source>
        <dbReference type="EMBL" id="MBB2164049.1"/>
    </source>
</evidence>
<dbReference type="AlphaFoldDB" id="A0A7W4IJH9"/>
<dbReference type="EMBL" id="JABEQO010000005">
    <property type="protein sequence ID" value="MBB2164049.1"/>
    <property type="molecule type" value="Genomic_DNA"/>
</dbReference>
<reference evidence="3 4" key="1">
    <citation type="submission" date="2020-04" db="EMBL/GenBank/DDBJ databases">
        <title>Description of novel Gluconacetobacter.</title>
        <authorList>
            <person name="Sombolestani A."/>
        </authorList>
    </citation>
    <scope>NUCLEOTIDE SEQUENCE [LARGE SCALE GENOMIC DNA]</scope>
    <source>
        <strain evidence="2 3">LMG 1728</strain>
        <strain evidence="1 4">LMG 1731</strain>
    </source>
</reference>
<dbReference type="Proteomes" id="UP000561077">
    <property type="component" value="Unassembled WGS sequence"/>
</dbReference>
<dbReference type="RefSeq" id="WP_182972787.1">
    <property type="nucleotide sequence ID" value="NZ_JABEQN010000003.1"/>
</dbReference>